<feature type="domain" description="EamA" evidence="6">
    <location>
        <begin position="8"/>
        <end position="142"/>
    </location>
</feature>
<evidence type="ECO:0000313" key="7">
    <source>
        <dbReference type="EMBL" id="MDN7124064.1"/>
    </source>
</evidence>
<dbReference type="PANTHER" id="PTHR32322:SF9">
    <property type="entry name" value="AMINO-ACID METABOLITE EFFLUX PUMP-RELATED"/>
    <property type="match status" value="1"/>
</dbReference>
<dbReference type="InterPro" id="IPR000620">
    <property type="entry name" value="EamA_dom"/>
</dbReference>
<feature type="transmembrane region" description="Helical" evidence="5">
    <location>
        <begin position="39"/>
        <end position="56"/>
    </location>
</feature>
<proteinExistence type="predicted"/>
<accession>A0AAW7QWC4</accession>
<dbReference type="Pfam" id="PF00892">
    <property type="entry name" value="EamA"/>
    <property type="match status" value="2"/>
</dbReference>
<dbReference type="GO" id="GO:0016020">
    <property type="term" value="C:membrane"/>
    <property type="evidence" value="ECO:0007669"/>
    <property type="project" value="UniProtKB-SubCell"/>
</dbReference>
<evidence type="ECO:0000256" key="5">
    <source>
        <dbReference type="SAM" id="Phobius"/>
    </source>
</evidence>
<feature type="transmembrane region" description="Helical" evidence="5">
    <location>
        <begin position="126"/>
        <end position="144"/>
    </location>
</feature>
<dbReference type="EMBL" id="JAGGJB010000002">
    <property type="protein sequence ID" value="MDN7124064.1"/>
    <property type="molecule type" value="Genomic_DNA"/>
</dbReference>
<keyword evidence="2 5" id="KW-0812">Transmembrane</keyword>
<feature type="transmembrane region" description="Helical" evidence="5">
    <location>
        <begin position="100"/>
        <end position="119"/>
    </location>
</feature>
<dbReference type="RefSeq" id="WP_301774186.1">
    <property type="nucleotide sequence ID" value="NZ_JAGGJB010000002.1"/>
</dbReference>
<gene>
    <name evidence="7" type="ORF">J6I90_04165</name>
    <name evidence="8" type="ORF">J6I92_00330</name>
</gene>
<keyword evidence="4 5" id="KW-0472">Membrane</keyword>
<keyword evidence="9" id="KW-1185">Reference proteome</keyword>
<dbReference type="EMBL" id="JAGGJC010000001">
    <property type="protein sequence ID" value="MDN7128321.1"/>
    <property type="molecule type" value="Genomic_DNA"/>
</dbReference>
<evidence type="ECO:0000313" key="10">
    <source>
        <dbReference type="Proteomes" id="UP001169492"/>
    </source>
</evidence>
<feature type="transmembrane region" description="Helical" evidence="5">
    <location>
        <begin position="242"/>
        <end position="261"/>
    </location>
</feature>
<comment type="caution">
    <text evidence="7">The sequence shown here is derived from an EMBL/GenBank/DDBJ whole genome shotgun (WGS) entry which is preliminary data.</text>
</comment>
<feature type="transmembrane region" description="Helical" evidence="5">
    <location>
        <begin position="190"/>
        <end position="205"/>
    </location>
</feature>
<feature type="transmembrane region" description="Helical" evidence="5">
    <location>
        <begin position="267"/>
        <end position="284"/>
    </location>
</feature>
<evidence type="ECO:0000259" key="6">
    <source>
        <dbReference type="Pfam" id="PF00892"/>
    </source>
</evidence>
<feature type="transmembrane region" description="Helical" evidence="5">
    <location>
        <begin position="150"/>
        <end position="169"/>
    </location>
</feature>
<evidence type="ECO:0000256" key="3">
    <source>
        <dbReference type="ARBA" id="ARBA00022989"/>
    </source>
</evidence>
<feature type="transmembrane region" description="Helical" evidence="5">
    <location>
        <begin position="211"/>
        <end position="230"/>
    </location>
</feature>
<dbReference type="Proteomes" id="UP001169491">
    <property type="component" value="Unassembled WGS sequence"/>
</dbReference>
<dbReference type="InterPro" id="IPR050638">
    <property type="entry name" value="AA-Vitamin_Transporters"/>
</dbReference>
<evidence type="ECO:0000313" key="8">
    <source>
        <dbReference type="EMBL" id="MDN7128321.1"/>
    </source>
</evidence>
<evidence type="ECO:0000256" key="1">
    <source>
        <dbReference type="ARBA" id="ARBA00004141"/>
    </source>
</evidence>
<organism evidence="7 10">
    <name type="scientific">Pseudidiomarina terrestris</name>
    <dbReference type="NCBI Taxonomy" id="2820060"/>
    <lineage>
        <taxon>Bacteria</taxon>
        <taxon>Pseudomonadati</taxon>
        <taxon>Pseudomonadota</taxon>
        <taxon>Gammaproteobacteria</taxon>
        <taxon>Alteromonadales</taxon>
        <taxon>Idiomarinaceae</taxon>
        <taxon>Pseudidiomarina</taxon>
    </lineage>
</organism>
<dbReference type="InterPro" id="IPR037185">
    <property type="entry name" value="EmrE-like"/>
</dbReference>
<dbReference type="SUPFAM" id="SSF103481">
    <property type="entry name" value="Multidrug resistance efflux transporter EmrE"/>
    <property type="match status" value="2"/>
</dbReference>
<evidence type="ECO:0000256" key="4">
    <source>
        <dbReference type="ARBA" id="ARBA00023136"/>
    </source>
</evidence>
<protein>
    <submittedName>
        <fullName evidence="7">DMT family transporter</fullName>
    </submittedName>
</protein>
<dbReference type="AlphaFoldDB" id="A0AAW7QWC4"/>
<sequence length="293" mass="32079">MHLFEKFVLTLLALIAFAGNSVLCRWALAEYQLDPATFTLLRLVSGALTLAVILWLSQRRQQPDQTRAGQQHPVSWWGALWLVCYAAAFAYAYVELATGIGALVLFSAVQFSMLLISAVRGERFSLLQILGIATALIGFCYLVWPQWSQPVSLTALMMMLLAGAAWGAYSTVGRGSRTPLADTLIHFRRASMLALPLLFWVNWQVQPAYEAVMLALMSGALTSAVGYAIWFKVLPQLQVTSAAVGQLSVPIIAAIGGIIFVGEPLEQRFVIASSVILVSIFVVTRSRINKNKT</sequence>
<name>A0AAW7QWC4_9GAMM</name>
<dbReference type="PANTHER" id="PTHR32322">
    <property type="entry name" value="INNER MEMBRANE TRANSPORTER"/>
    <property type="match status" value="1"/>
</dbReference>
<feature type="transmembrane region" description="Helical" evidence="5">
    <location>
        <begin position="76"/>
        <end position="94"/>
    </location>
</feature>
<evidence type="ECO:0000256" key="2">
    <source>
        <dbReference type="ARBA" id="ARBA00022692"/>
    </source>
</evidence>
<feature type="domain" description="EamA" evidence="6">
    <location>
        <begin position="155"/>
        <end position="284"/>
    </location>
</feature>
<comment type="subcellular location">
    <subcellularLocation>
        <location evidence="1">Membrane</location>
        <topology evidence="1">Multi-pass membrane protein</topology>
    </subcellularLocation>
</comment>
<evidence type="ECO:0000313" key="9">
    <source>
        <dbReference type="Proteomes" id="UP001169491"/>
    </source>
</evidence>
<keyword evidence="3 5" id="KW-1133">Transmembrane helix</keyword>
<reference evidence="9 10" key="1">
    <citation type="submission" date="2021-03" db="EMBL/GenBank/DDBJ databases">
        <title>Pseudidiomarina terrestris, a new bacterium isolated from saline soil.</title>
        <authorList>
            <person name="Galisteo C."/>
            <person name="De La Haba R."/>
            <person name="Sanchez-Porro C."/>
            <person name="Ventosa A."/>
        </authorList>
    </citation>
    <scope>NUCLEOTIDE SEQUENCE [LARGE SCALE GENOMIC DNA]</scope>
    <source>
        <strain evidence="7 10">1APP75-32.1</strain>
        <strain evidence="9">1APR75-15</strain>
        <strain evidence="8">1ASR75-15</strain>
    </source>
</reference>
<dbReference type="Proteomes" id="UP001169492">
    <property type="component" value="Unassembled WGS sequence"/>
</dbReference>